<evidence type="ECO:0000256" key="1">
    <source>
        <dbReference type="ARBA" id="ARBA00022603"/>
    </source>
</evidence>
<dbReference type="STRING" id="1357400.HMPREF2086_00959"/>
<dbReference type="GO" id="GO:0032259">
    <property type="term" value="P:methylation"/>
    <property type="evidence" value="ECO:0007669"/>
    <property type="project" value="UniProtKB-KW"/>
</dbReference>
<keyword evidence="4" id="KW-0689">Ribosomal protein</keyword>
<dbReference type="PANTHER" id="PTHR43648:SF1">
    <property type="entry name" value="ELECTRON TRANSFER FLAVOPROTEIN BETA SUBUNIT LYSINE METHYLTRANSFERASE"/>
    <property type="match status" value="1"/>
</dbReference>
<evidence type="ECO:0000256" key="2">
    <source>
        <dbReference type="ARBA" id="ARBA00022679"/>
    </source>
</evidence>
<dbReference type="HOGENOM" id="CLU_049382_1_0_7"/>
<dbReference type="AlphaFoldDB" id="V8CA21"/>
<evidence type="ECO:0000313" key="4">
    <source>
        <dbReference type="EMBL" id="ETD24209.1"/>
    </source>
</evidence>
<organism evidence="4 5">
    <name type="scientific">Helicobacter macacae MIT 99-5501</name>
    <dbReference type="NCBI Taxonomy" id="1357400"/>
    <lineage>
        <taxon>Bacteria</taxon>
        <taxon>Pseudomonadati</taxon>
        <taxon>Campylobacterota</taxon>
        <taxon>Epsilonproteobacteria</taxon>
        <taxon>Campylobacterales</taxon>
        <taxon>Helicobacteraceae</taxon>
        <taxon>Helicobacter</taxon>
    </lineage>
</organism>
<keyword evidence="1 4" id="KW-0489">Methyltransferase</keyword>
<dbReference type="CDD" id="cd02440">
    <property type="entry name" value="AdoMet_MTases"/>
    <property type="match status" value="1"/>
</dbReference>
<dbReference type="Pfam" id="PF06325">
    <property type="entry name" value="PrmA"/>
    <property type="match status" value="1"/>
</dbReference>
<dbReference type="InterPro" id="IPR029063">
    <property type="entry name" value="SAM-dependent_MTases_sf"/>
</dbReference>
<protein>
    <submittedName>
        <fullName evidence="4">Ribosomal protein L11 methyltransferase</fullName>
    </submittedName>
</protein>
<dbReference type="PANTHER" id="PTHR43648">
    <property type="entry name" value="ELECTRON TRANSFER FLAVOPROTEIN BETA SUBUNIT LYSINE METHYLTRANSFERASE"/>
    <property type="match status" value="1"/>
</dbReference>
<reference evidence="4 5" key="1">
    <citation type="journal article" date="2014" name="Genome Announc.">
        <title>Draft genome sequences of six enterohepatic helicobacter species isolated from humans and one from rhesus macaques.</title>
        <authorList>
            <person name="Shen Z."/>
            <person name="Sheh A."/>
            <person name="Young S.K."/>
            <person name="Abouelliel A."/>
            <person name="Ward D.V."/>
            <person name="Earl A.M."/>
            <person name="Fox J.G."/>
        </authorList>
    </citation>
    <scope>NUCLEOTIDE SEQUENCE [LARGE SCALE GENOMIC DNA]</scope>
    <source>
        <strain evidence="4 5">MIT 99-5501</strain>
    </source>
</reference>
<dbReference type="Gene3D" id="3.40.50.150">
    <property type="entry name" value="Vaccinia Virus protein VP39"/>
    <property type="match status" value="1"/>
</dbReference>
<keyword evidence="2 4" id="KW-0808">Transferase</keyword>
<comment type="caution">
    <text evidence="4">The sequence shown here is derived from an EMBL/GenBank/DDBJ whole genome shotgun (WGS) entry which is preliminary data.</text>
</comment>
<dbReference type="GO" id="GO:0008276">
    <property type="term" value="F:protein methyltransferase activity"/>
    <property type="evidence" value="ECO:0007669"/>
    <property type="project" value="TreeGrafter"/>
</dbReference>
<proteinExistence type="predicted"/>
<accession>V8CA21</accession>
<dbReference type="Proteomes" id="UP000018731">
    <property type="component" value="Unassembled WGS sequence"/>
</dbReference>
<keyword evidence="4" id="KW-0687">Ribonucleoprotein</keyword>
<dbReference type="GO" id="GO:0005840">
    <property type="term" value="C:ribosome"/>
    <property type="evidence" value="ECO:0007669"/>
    <property type="project" value="UniProtKB-KW"/>
</dbReference>
<name>V8CA21_9HELI</name>
<feature type="region of interest" description="Disordered" evidence="3">
    <location>
        <begin position="35"/>
        <end position="77"/>
    </location>
</feature>
<dbReference type="EMBL" id="AZJI01000004">
    <property type="protein sequence ID" value="ETD24209.1"/>
    <property type="molecule type" value="Genomic_DNA"/>
</dbReference>
<dbReference type="RefSeq" id="WP_023927682.1">
    <property type="nucleotide sequence ID" value="NZ_KI669454.1"/>
</dbReference>
<dbReference type="eggNOG" id="COG2264">
    <property type="taxonomic scope" value="Bacteria"/>
</dbReference>
<dbReference type="OrthoDB" id="9785995at2"/>
<dbReference type="InterPro" id="IPR050078">
    <property type="entry name" value="Ribosomal_L11_MeTrfase_PrmA"/>
</dbReference>
<evidence type="ECO:0000256" key="3">
    <source>
        <dbReference type="SAM" id="MobiDB-lite"/>
    </source>
</evidence>
<evidence type="ECO:0000313" key="5">
    <source>
        <dbReference type="Proteomes" id="UP000018731"/>
    </source>
</evidence>
<gene>
    <name evidence="4" type="ORF">HMPREF2086_00959</name>
</gene>
<sequence>MKTHYYETCIVPTGYFDIFCDYVLEMTGEAIEQKPITQKELQKSNQESTKSTTKTSAKSAREPAKDSTKNHTKTPTKNLSNPIWHCCNADFSEICANLAIAEAKGIESQMMIVRAESTPQSLLKELQDFTQTLSERVGEKVGFAYSVKKCENIDWIEAYKRGVSPIECARFYIRPSWCEPPKSSYVQTTKPPKSTKALKNTKSSTLIDIIIDPSLAFGSGHHASTFLCLEELHKVDLEWNLRNKVCLDLGCGSGILGIAMVKMGAKVDVCDIDEYAIEQTRKNFAQNRADYDKAYQSTLDKMLANPSFDAKYDLICANILADILLPLRDDFALALNRVKNRKNPKNCDKHIFTPLLILSGIIESKAPLIISHFCAKDSAFVLLDEKCKDEWVCLKFALQN</sequence>
<feature type="compositionally biased region" description="Low complexity" evidence="3">
    <location>
        <begin position="48"/>
        <end position="58"/>
    </location>
</feature>
<dbReference type="PATRIC" id="fig|1357400.3.peg.1315"/>
<keyword evidence="5" id="KW-1185">Reference proteome</keyword>
<feature type="compositionally biased region" description="Basic and acidic residues" evidence="3">
    <location>
        <begin position="59"/>
        <end position="69"/>
    </location>
</feature>
<dbReference type="SUPFAM" id="SSF53335">
    <property type="entry name" value="S-adenosyl-L-methionine-dependent methyltransferases"/>
    <property type="match status" value="1"/>
</dbReference>